<organism evidence="1 2">
    <name type="scientific">Sphingobacterium micropteri</name>
    <dbReference type="NCBI Taxonomy" id="2763501"/>
    <lineage>
        <taxon>Bacteria</taxon>
        <taxon>Pseudomonadati</taxon>
        <taxon>Bacteroidota</taxon>
        <taxon>Sphingobacteriia</taxon>
        <taxon>Sphingobacteriales</taxon>
        <taxon>Sphingobacteriaceae</taxon>
        <taxon>Sphingobacterium</taxon>
    </lineage>
</organism>
<name>A0ABR7YUE0_9SPHI</name>
<accession>A0ABR7YUE0</accession>
<dbReference type="Proteomes" id="UP000602759">
    <property type="component" value="Unassembled WGS sequence"/>
</dbReference>
<gene>
    <name evidence="1" type="ORF">H8B06_19250</name>
</gene>
<dbReference type="RefSeq" id="WP_190995816.1">
    <property type="nucleotide sequence ID" value="NZ_JACOIK010000016.1"/>
</dbReference>
<reference evidence="1 2" key="1">
    <citation type="submission" date="2020-08" db="EMBL/GenBank/DDBJ databases">
        <title>Sphingobacterium sp. DN00404 isolated from aquaculture water.</title>
        <authorList>
            <person name="Zhang M."/>
        </authorList>
    </citation>
    <scope>NUCLEOTIDE SEQUENCE [LARGE SCALE GENOMIC DNA]</scope>
    <source>
        <strain evidence="1 2">DN00404</strain>
    </source>
</reference>
<proteinExistence type="predicted"/>
<evidence type="ECO:0000313" key="1">
    <source>
        <dbReference type="EMBL" id="MBD1434966.1"/>
    </source>
</evidence>
<evidence type="ECO:0000313" key="2">
    <source>
        <dbReference type="Proteomes" id="UP000602759"/>
    </source>
</evidence>
<keyword evidence="2" id="KW-1185">Reference proteome</keyword>
<protein>
    <submittedName>
        <fullName evidence="1">Uncharacterized protein</fullName>
    </submittedName>
</protein>
<sequence length="79" mass="8814">MIFHSDSYNDVPDSLETGYKILGWDESTLKKIRQLLSNANCLSISTGKELATIGFSYSGLGKYAYKLFDQPLSEELTIS</sequence>
<dbReference type="EMBL" id="JACOIK010000016">
    <property type="protein sequence ID" value="MBD1434966.1"/>
    <property type="molecule type" value="Genomic_DNA"/>
</dbReference>
<comment type="caution">
    <text evidence="1">The sequence shown here is derived from an EMBL/GenBank/DDBJ whole genome shotgun (WGS) entry which is preliminary data.</text>
</comment>